<evidence type="ECO:0000313" key="4">
    <source>
        <dbReference type="Proteomes" id="UP000636960"/>
    </source>
</evidence>
<dbReference type="Proteomes" id="UP000636960">
    <property type="component" value="Unassembled WGS sequence"/>
</dbReference>
<comment type="caution">
    <text evidence="3">The sequence shown here is derived from an EMBL/GenBank/DDBJ whole genome shotgun (WGS) entry which is preliminary data.</text>
</comment>
<comment type="similarity">
    <text evidence="1">Belongs to the AHA1 family.</text>
</comment>
<dbReference type="Gene3D" id="3.30.530.20">
    <property type="match status" value="1"/>
</dbReference>
<name>A0A919K1E4_9ACTN</name>
<accession>A0A919K1E4</accession>
<dbReference type="RefSeq" id="WP_203784691.1">
    <property type="nucleotide sequence ID" value="NZ_BOMV01000057.1"/>
</dbReference>
<organism evidence="3 4">
    <name type="scientific">Paractinoplanes rishiriensis</name>
    <dbReference type="NCBI Taxonomy" id="1050105"/>
    <lineage>
        <taxon>Bacteria</taxon>
        <taxon>Bacillati</taxon>
        <taxon>Actinomycetota</taxon>
        <taxon>Actinomycetes</taxon>
        <taxon>Micromonosporales</taxon>
        <taxon>Micromonosporaceae</taxon>
        <taxon>Paractinoplanes</taxon>
    </lineage>
</organism>
<dbReference type="SUPFAM" id="SSF55961">
    <property type="entry name" value="Bet v1-like"/>
    <property type="match status" value="1"/>
</dbReference>
<dbReference type="CDD" id="cd08899">
    <property type="entry name" value="SRPBCC_CalC_Aha1-like_6"/>
    <property type="match status" value="1"/>
</dbReference>
<evidence type="ECO:0000259" key="2">
    <source>
        <dbReference type="Pfam" id="PF08327"/>
    </source>
</evidence>
<dbReference type="Pfam" id="PF08327">
    <property type="entry name" value="AHSA1"/>
    <property type="match status" value="1"/>
</dbReference>
<evidence type="ECO:0000313" key="3">
    <source>
        <dbReference type="EMBL" id="GIE97649.1"/>
    </source>
</evidence>
<dbReference type="InterPro" id="IPR023393">
    <property type="entry name" value="START-like_dom_sf"/>
</dbReference>
<sequence length="205" mass="21864">MHLAEQINRVIRRVTSTGERHTIVVEQEFPVAAGELWAACTEAGRLARWFEPVTGDLRPGGRYRLTGSGTEGTIERCEPPARLAITWEYGGDVSHVALTLTPAPAGAGTVLRLEHTAADSDYWRDYGPAAGGAGWDESLLALSLHLAGDPRSGPAEMAELATTDEGREFARHSVAAWQAAHVEAGADRATAQAAATRTLEFYSAG</sequence>
<reference evidence="3" key="1">
    <citation type="submission" date="2021-01" db="EMBL/GenBank/DDBJ databases">
        <title>Whole genome shotgun sequence of Actinoplanes rishiriensis NBRC 108556.</title>
        <authorList>
            <person name="Komaki H."/>
            <person name="Tamura T."/>
        </authorList>
    </citation>
    <scope>NUCLEOTIDE SEQUENCE</scope>
    <source>
        <strain evidence="3">NBRC 108556</strain>
    </source>
</reference>
<dbReference type="InterPro" id="IPR013538">
    <property type="entry name" value="ASHA1/2-like_C"/>
</dbReference>
<proteinExistence type="inferred from homology"/>
<feature type="domain" description="Activator of Hsp90 ATPase homologue 1/2-like C-terminal" evidence="2">
    <location>
        <begin position="33"/>
        <end position="142"/>
    </location>
</feature>
<protein>
    <submittedName>
        <fullName evidence="3">Activator of HSP90 ATPase</fullName>
    </submittedName>
</protein>
<dbReference type="EMBL" id="BOMV01000057">
    <property type="protein sequence ID" value="GIE97649.1"/>
    <property type="molecule type" value="Genomic_DNA"/>
</dbReference>
<gene>
    <name evidence="3" type="ORF">Ari01nite_51140</name>
</gene>
<evidence type="ECO:0000256" key="1">
    <source>
        <dbReference type="ARBA" id="ARBA00006817"/>
    </source>
</evidence>
<keyword evidence="4" id="KW-1185">Reference proteome</keyword>
<dbReference type="AlphaFoldDB" id="A0A919K1E4"/>